<protein>
    <submittedName>
        <fullName evidence="2">Uncharacterized protein</fullName>
    </submittedName>
</protein>
<accession>A0A2K5Q3I9</accession>
<evidence type="ECO:0000256" key="1">
    <source>
        <dbReference type="SAM" id="Phobius"/>
    </source>
</evidence>
<dbReference type="AlphaFoldDB" id="A0A2K5Q3I9"/>
<evidence type="ECO:0000313" key="3">
    <source>
        <dbReference type="Proteomes" id="UP000233040"/>
    </source>
</evidence>
<proteinExistence type="predicted"/>
<organism evidence="2 3">
    <name type="scientific">Cebus imitator</name>
    <name type="common">Panamanian white-faced capuchin</name>
    <name type="synonym">Cebus capucinus imitator</name>
    <dbReference type="NCBI Taxonomy" id="2715852"/>
    <lineage>
        <taxon>Eukaryota</taxon>
        <taxon>Metazoa</taxon>
        <taxon>Chordata</taxon>
        <taxon>Craniata</taxon>
        <taxon>Vertebrata</taxon>
        <taxon>Euteleostomi</taxon>
        <taxon>Mammalia</taxon>
        <taxon>Eutheria</taxon>
        <taxon>Euarchontoglires</taxon>
        <taxon>Primates</taxon>
        <taxon>Haplorrhini</taxon>
        <taxon>Platyrrhini</taxon>
        <taxon>Cebidae</taxon>
        <taxon>Cebinae</taxon>
        <taxon>Cebus</taxon>
    </lineage>
</organism>
<keyword evidence="3" id="KW-1185">Reference proteome</keyword>
<name>A0A2K5Q3I9_CEBIM</name>
<reference evidence="2" key="1">
    <citation type="submission" date="2025-08" db="UniProtKB">
        <authorList>
            <consortium name="Ensembl"/>
        </authorList>
    </citation>
    <scope>IDENTIFICATION</scope>
</reference>
<dbReference type="Ensembl" id="ENSCCAT00000027813.1">
    <property type="protein sequence ID" value="ENSCCAP00000010419.1"/>
    <property type="gene ID" value="ENSCCAG00000022953.1"/>
</dbReference>
<keyword evidence="1" id="KW-0472">Membrane</keyword>
<reference evidence="2" key="2">
    <citation type="submission" date="2025-09" db="UniProtKB">
        <authorList>
            <consortium name="Ensembl"/>
        </authorList>
    </citation>
    <scope>IDENTIFICATION</scope>
</reference>
<feature type="transmembrane region" description="Helical" evidence="1">
    <location>
        <begin position="51"/>
        <end position="72"/>
    </location>
</feature>
<dbReference type="GeneTree" id="ENSGT00510000055407"/>
<keyword evidence="1" id="KW-1133">Transmembrane helix</keyword>
<feature type="transmembrane region" description="Helical" evidence="1">
    <location>
        <begin position="21"/>
        <end position="45"/>
    </location>
</feature>
<evidence type="ECO:0000313" key="2">
    <source>
        <dbReference type="Ensembl" id="ENSCCAP00000010419.1"/>
    </source>
</evidence>
<dbReference type="Proteomes" id="UP000233040">
    <property type="component" value="Unassembled WGS sequence"/>
</dbReference>
<dbReference type="OMA" id="KRYEHQH"/>
<keyword evidence="1" id="KW-0812">Transmembrane</keyword>
<sequence>MYRYFTFPSYTIPFQPLFPNAIINTLIFINSLAFPLTIFCFALSAQALSTIFYFRIFIFIFHSWILLFHFYFTCSFKRYEHQHSKIVPAYRMWSPRALPGTDLYV</sequence>